<sequence length="85" mass="10025">MDQTKDPRYDAIYQQKLAHHLAKGRRKQEAMMLAEVDACYILDLEEIFWKECAYCDKKVPTMQGWGHVYNGEKVCYSCYRKRGGL</sequence>
<proteinExistence type="predicted"/>
<organism evidence="1">
    <name type="scientific">Cedratvirus lausannensis</name>
    <dbReference type="NCBI Taxonomy" id="2023205"/>
    <lineage>
        <taxon>Viruses</taxon>
        <taxon>Pithoviruses</taxon>
        <taxon>Orthocedratvirinae</taxon>
        <taxon>Alphacedratvirus</taxon>
        <taxon>Alphacedratvirus francolausannense</taxon>
    </lineage>
</organism>
<keyword evidence="2" id="KW-1185">Reference proteome</keyword>
<protein>
    <submittedName>
        <fullName evidence="1">Uncharacterized protein</fullName>
    </submittedName>
</protein>
<evidence type="ECO:0000313" key="1">
    <source>
        <dbReference type="EMBL" id="SOB74015.1"/>
    </source>
</evidence>
<dbReference type="Proteomes" id="UP000274850">
    <property type="component" value="Segment"/>
</dbReference>
<accession>A0A285Q1E0</accession>
<reference evidence="1" key="1">
    <citation type="submission" date="2017-08" db="EMBL/GenBank/DDBJ databases">
        <authorList>
            <person name="de Groot N.N."/>
        </authorList>
    </citation>
    <scope>NUCLEOTIDE SEQUENCE</scope>
</reference>
<gene>
    <name evidence="1" type="ORF">BQ9231_00132</name>
</gene>
<name>A0A285Q1E0_9VIRU</name>
<evidence type="ECO:0000313" key="2">
    <source>
        <dbReference type="Proteomes" id="UP000274850"/>
    </source>
</evidence>
<dbReference type="EMBL" id="LT907979">
    <property type="protein sequence ID" value="SOB74015.1"/>
    <property type="molecule type" value="Genomic_DNA"/>
</dbReference>